<gene>
    <name evidence="1" type="ORF">BJX68DRAFT_224322</name>
</gene>
<proteinExistence type="predicted"/>
<organism evidence="1 2">
    <name type="scientific">Aspergillus pseudodeflectus</name>
    <dbReference type="NCBI Taxonomy" id="176178"/>
    <lineage>
        <taxon>Eukaryota</taxon>
        <taxon>Fungi</taxon>
        <taxon>Dikarya</taxon>
        <taxon>Ascomycota</taxon>
        <taxon>Pezizomycotina</taxon>
        <taxon>Eurotiomycetes</taxon>
        <taxon>Eurotiomycetidae</taxon>
        <taxon>Eurotiales</taxon>
        <taxon>Aspergillaceae</taxon>
        <taxon>Aspergillus</taxon>
        <taxon>Aspergillus subgen. Nidulantes</taxon>
    </lineage>
</organism>
<name>A0ABR4L6W6_9EURO</name>
<evidence type="ECO:0000313" key="2">
    <source>
        <dbReference type="Proteomes" id="UP001610444"/>
    </source>
</evidence>
<accession>A0ABR4L6W6</accession>
<sequence length="117" mass="13128">MRWELHAGILPSSLGRLGGYFACFGLTRAESVNLVPTPTILRFKPGYIFQSKPPTAFIALLDKFDTFHTTPCLYTYFTSAFATPGPGGWLAPWRPRVPARHQDINFGSRRPSDPVRM</sequence>
<dbReference type="GeneID" id="98153409"/>
<reference evidence="1 2" key="1">
    <citation type="submission" date="2024-07" db="EMBL/GenBank/DDBJ databases">
        <title>Section-level genome sequencing and comparative genomics of Aspergillus sections Usti and Cavernicolus.</title>
        <authorList>
            <consortium name="Lawrence Berkeley National Laboratory"/>
            <person name="Nybo J.L."/>
            <person name="Vesth T.C."/>
            <person name="Theobald S."/>
            <person name="Frisvad J.C."/>
            <person name="Larsen T.O."/>
            <person name="Kjaerboelling I."/>
            <person name="Rothschild-Mancinelli K."/>
            <person name="Lyhne E.K."/>
            <person name="Kogle M.E."/>
            <person name="Barry K."/>
            <person name="Clum A."/>
            <person name="Na H."/>
            <person name="Ledsgaard L."/>
            <person name="Lin J."/>
            <person name="Lipzen A."/>
            <person name="Kuo A."/>
            <person name="Riley R."/>
            <person name="Mondo S."/>
            <person name="LaButti K."/>
            <person name="Haridas S."/>
            <person name="Pangalinan J."/>
            <person name="Salamov A.A."/>
            <person name="Simmons B.A."/>
            <person name="Magnuson J.K."/>
            <person name="Chen J."/>
            <person name="Drula E."/>
            <person name="Henrissat B."/>
            <person name="Wiebenga A."/>
            <person name="Lubbers R.J."/>
            <person name="Gomes A.C."/>
            <person name="Macurrencykelacurrency M.R."/>
            <person name="Stajich J."/>
            <person name="Grigoriev I.V."/>
            <person name="Mortensen U.H."/>
            <person name="De vries R.P."/>
            <person name="Baker S.E."/>
            <person name="Andersen M.R."/>
        </authorList>
    </citation>
    <scope>NUCLEOTIDE SEQUENCE [LARGE SCALE GENOMIC DNA]</scope>
    <source>
        <strain evidence="1 2">CBS 756.74</strain>
    </source>
</reference>
<dbReference type="EMBL" id="JBFXLR010000002">
    <property type="protein sequence ID" value="KAL2860126.1"/>
    <property type="molecule type" value="Genomic_DNA"/>
</dbReference>
<dbReference type="Proteomes" id="UP001610444">
    <property type="component" value="Unassembled WGS sequence"/>
</dbReference>
<comment type="caution">
    <text evidence="1">The sequence shown here is derived from an EMBL/GenBank/DDBJ whole genome shotgun (WGS) entry which is preliminary data.</text>
</comment>
<dbReference type="RefSeq" id="XP_070904817.1">
    <property type="nucleotide sequence ID" value="XM_071038245.1"/>
</dbReference>
<evidence type="ECO:0000313" key="1">
    <source>
        <dbReference type="EMBL" id="KAL2860126.1"/>
    </source>
</evidence>
<keyword evidence="2" id="KW-1185">Reference proteome</keyword>
<protein>
    <submittedName>
        <fullName evidence="1">Uncharacterized protein</fullName>
    </submittedName>
</protein>